<feature type="transmembrane region" description="Helical" evidence="7">
    <location>
        <begin position="233"/>
        <end position="255"/>
    </location>
</feature>
<comment type="caution">
    <text evidence="9">The sequence shown here is derived from an EMBL/GenBank/DDBJ whole genome shotgun (WGS) entry which is preliminary data.</text>
</comment>
<dbReference type="OrthoDB" id="3171583at2"/>
<name>A0A4R5KZJ4_9MICC</name>
<dbReference type="InterPro" id="IPR035906">
    <property type="entry name" value="MetI-like_sf"/>
</dbReference>
<dbReference type="CDD" id="cd06261">
    <property type="entry name" value="TM_PBP2"/>
    <property type="match status" value="1"/>
</dbReference>
<evidence type="ECO:0000256" key="7">
    <source>
        <dbReference type="RuleBase" id="RU363032"/>
    </source>
</evidence>
<evidence type="ECO:0000256" key="3">
    <source>
        <dbReference type="ARBA" id="ARBA00022475"/>
    </source>
</evidence>
<dbReference type="RefSeq" id="WP_133202228.1">
    <property type="nucleotide sequence ID" value="NZ_SMRU01000001.1"/>
</dbReference>
<evidence type="ECO:0000259" key="8">
    <source>
        <dbReference type="PROSITE" id="PS50928"/>
    </source>
</evidence>
<evidence type="ECO:0000256" key="1">
    <source>
        <dbReference type="ARBA" id="ARBA00004651"/>
    </source>
</evidence>
<keyword evidence="3" id="KW-1003">Cell membrane</keyword>
<gene>
    <name evidence="9" type="ORF">E1809_00195</name>
</gene>
<feature type="transmembrane region" description="Helical" evidence="7">
    <location>
        <begin position="132"/>
        <end position="155"/>
    </location>
</feature>
<feature type="transmembrane region" description="Helical" evidence="7">
    <location>
        <begin position="175"/>
        <end position="193"/>
    </location>
</feature>
<dbReference type="EMBL" id="SMRU01000001">
    <property type="protein sequence ID" value="TDG01554.1"/>
    <property type="molecule type" value="Genomic_DNA"/>
</dbReference>
<dbReference type="Proteomes" id="UP000295511">
    <property type="component" value="Unassembled WGS sequence"/>
</dbReference>
<keyword evidence="6 7" id="KW-0472">Membrane</keyword>
<keyword evidence="10" id="KW-1185">Reference proteome</keyword>
<feature type="transmembrane region" description="Helical" evidence="7">
    <location>
        <begin position="12"/>
        <end position="30"/>
    </location>
</feature>
<feature type="domain" description="ABC transmembrane type-1" evidence="8">
    <location>
        <begin position="95"/>
        <end position="298"/>
    </location>
</feature>
<evidence type="ECO:0000313" key="10">
    <source>
        <dbReference type="Proteomes" id="UP000295511"/>
    </source>
</evidence>
<feature type="transmembrane region" description="Helical" evidence="7">
    <location>
        <begin position="94"/>
        <end position="120"/>
    </location>
</feature>
<dbReference type="GO" id="GO:0055085">
    <property type="term" value="P:transmembrane transport"/>
    <property type="evidence" value="ECO:0007669"/>
    <property type="project" value="InterPro"/>
</dbReference>
<dbReference type="InterPro" id="IPR000515">
    <property type="entry name" value="MetI-like"/>
</dbReference>
<dbReference type="PANTHER" id="PTHR43163">
    <property type="entry name" value="DIPEPTIDE TRANSPORT SYSTEM PERMEASE PROTEIN DPPB-RELATED"/>
    <property type="match status" value="1"/>
</dbReference>
<comment type="similarity">
    <text evidence="7">Belongs to the binding-protein-dependent transport system permease family.</text>
</comment>
<evidence type="ECO:0000256" key="2">
    <source>
        <dbReference type="ARBA" id="ARBA00022448"/>
    </source>
</evidence>
<dbReference type="Gene3D" id="1.10.3720.10">
    <property type="entry name" value="MetI-like"/>
    <property type="match status" value="1"/>
</dbReference>
<comment type="subcellular location">
    <subcellularLocation>
        <location evidence="1 7">Cell membrane</location>
        <topology evidence="1 7">Multi-pass membrane protein</topology>
    </subcellularLocation>
</comment>
<accession>A0A4R5KZJ4</accession>
<feature type="transmembrane region" description="Helical" evidence="7">
    <location>
        <begin position="275"/>
        <end position="301"/>
    </location>
</feature>
<keyword evidence="2 7" id="KW-0813">Transport</keyword>
<dbReference type="Pfam" id="PF19300">
    <property type="entry name" value="BPD_transp_1_N"/>
    <property type="match status" value="1"/>
</dbReference>
<dbReference type="Pfam" id="PF00528">
    <property type="entry name" value="BPD_transp_1"/>
    <property type="match status" value="1"/>
</dbReference>
<evidence type="ECO:0000313" key="9">
    <source>
        <dbReference type="EMBL" id="TDG01554.1"/>
    </source>
</evidence>
<protein>
    <submittedName>
        <fullName evidence="9">ABC transporter permease</fullName>
    </submittedName>
</protein>
<sequence length="309" mass="33389">MIQYILRRLLQVIPVFLGTTLLVYFMVFALPGDPIRALFGDRPPSEAVIAALRQQYNLDQPFWVQYGLFLKNLFTFNLGVDFTGQPIAATLGRIFPVTAMLAIEALAIQAVFGVAFGLIAGLRKGKLFDSTVLVASLVVIAVPTFVLGFVLQLLVGVQLGWAKPTVGSSADWGTLILPATGLGLVSFAYVLRLTRASVIENMNADYVRTATAKGLSRPRVVLAHILRNSMIPVVTYLGANLGGLMGGAIVTEGIFNVPGVGQKLYQAVIRSEGPTVVAIVSVLVLVFVAANLLVDLLYAWLDPRIRYEK</sequence>
<dbReference type="InterPro" id="IPR045621">
    <property type="entry name" value="BPD_transp_1_N"/>
</dbReference>
<reference evidence="9 10" key="1">
    <citation type="submission" date="2019-03" db="EMBL/GenBank/DDBJ databases">
        <title>Whole genome sequence of Arthrobacter sp JH1-1.</title>
        <authorList>
            <person name="Trinh H.N."/>
        </authorList>
    </citation>
    <scope>NUCLEOTIDE SEQUENCE [LARGE SCALE GENOMIC DNA]</scope>
    <source>
        <strain evidence="9 10">JH1-1</strain>
    </source>
</reference>
<evidence type="ECO:0000256" key="4">
    <source>
        <dbReference type="ARBA" id="ARBA00022692"/>
    </source>
</evidence>
<dbReference type="AlphaFoldDB" id="A0A4R5KZJ4"/>
<dbReference type="SUPFAM" id="SSF161098">
    <property type="entry name" value="MetI-like"/>
    <property type="match status" value="1"/>
</dbReference>
<proteinExistence type="inferred from homology"/>
<keyword evidence="5 7" id="KW-1133">Transmembrane helix</keyword>
<evidence type="ECO:0000256" key="5">
    <source>
        <dbReference type="ARBA" id="ARBA00022989"/>
    </source>
</evidence>
<keyword evidence="4 7" id="KW-0812">Transmembrane</keyword>
<organism evidence="9 10">
    <name type="scientific">Arthrobacter terricola</name>
    <dbReference type="NCBI Taxonomy" id="2547396"/>
    <lineage>
        <taxon>Bacteria</taxon>
        <taxon>Bacillati</taxon>
        <taxon>Actinomycetota</taxon>
        <taxon>Actinomycetes</taxon>
        <taxon>Micrococcales</taxon>
        <taxon>Micrococcaceae</taxon>
        <taxon>Arthrobacter</taxon>
    </lineage>
</organism>
<evidence type="ECO:0000256" key="6">
    <source>
        <dbReference type="ARBA" id="ARBA00023136"/>
    </source>
</evidence>
<dbReference type="GO" id="GO:0005886">
    <property type="term" value="C:plasma membrane"/>
    <property type="evidence" value="ECO:0007669"/>
    <property type="project" value="UniProtKB-SubCell"/>
</dbReference>
<dbReference type="PROSITE" id="PS50928">
    <property type="entry name" value="ABC_TM1"/>
    <property type="match status" value="1"/>
</dbReference>
<dbReference type="PANTHER" id="PTHR43163:SF7">
    <property type="entry name" value="DIPEPTIDE-TRANSPORT INTEGRAL MEMBRANE PROTEIN ABC TRANSPORTER DPPB-RELATED"/>
    <property type="match status" value="1"/>
</dbReference>